<dbReference type="EMBL" id="JAHLQF010000002">
    <property type="protein sequence ID" value="MBU5484201.1"/>
    <property type="molecule type" value="Genomic_DNA"/>
</dbReference>
<keyword evidence="2" id="KW-1185">Reference proteome</keyword>
<accession>A0ABS6EG57</accession>
<sequence>MNIHNHNLNIHYTAPAEIWDKLNELYFEMPFWNGFVNGCPQWYGNDGKLIEVSVEPSGLQFYAKLPQEEWNSWFELFKSRASELLGFQVGEPEDGFEFYIYD</sequence>
<reference evidence="1 2" key="1">
    <citation type="submission" date="2021-06" db="EMBL/GenBank/DDBJ databases">
        <authorList>
            <person name="Sun Q."/>
            <person name="Li D."/>
        </authorList>
    </citation>
    <scope>NUCLEOTIDE SEQUENCE [LARGE SCALE GENOMIC DNA]</scope>
    <source>
        <strain evidence="1 2">MSJ-11</strain>
    </source>
</reference>
<proteinExistence type="predicted"/>
<evidence type="ECO:0000313" key="1">
    <source>
        <dbReference type="EMBL" id="MBU5484201.1"/>
    </source>
</evidence>
<gene>
    <name evidence="1" type="ORF">KQI86_07650</name>
</gene>
<organism evidence="1 2">
    <name type="scientific">Clostridium mobile</name>
    <dbReference type="NCBI Taxonomy" id="2841512"/>
    <lineage>
        <taxon>Bacteria</taxon>
        <taxon>Bacillati</taxon>
        <taxon>Bacillota</taxon>
        <taxon>Clostridia</taxon>
        <taxon>Eubacteriales</taxon>
        <taxon>Clostridiaceae</taxon>
        <taxon>Clostridium</taxon>
    </lineage>
</organism>
<protein>
    <submittedName>
        <fullName evidence="1">Uncharacterized protein</fullName>
    </submittedName>
</protein>
<dbReference type="Proteomes" id="UP000726170">
    <property type="component" value="Unassembled WGS sequence"/>
</dbReference>
<name>A0ABS6EG57_9CLOT</name>
<evidence type="ECO:0000313" key="2">
    <source>
        <dbReference type="Proteomes" id="UP000726170"/>
    </source>
</evidence>
<dbReference type="RefSeq" id="WP_216438689.1">
    <property type="nucleotide sequence ID" value="NZ_JAHLQF010000002.1"/>
</dbReference>
<comment type="caution">
    <text evidence="1">The sequence shown here is derived from an EMBL/GenBank/DDBJ whole genome shotgun (WGS) entry which is preliminary data.</text>
</comment>